<dbReference type="GO" id="GO:0007283">
    <property type="term" value="P:spermatogenesis"/>
    <property type="evidence" value="ECO:0007669"/>
    <property type="project" value="TreeGrafter"/>
</dbReference>
<dbReference type="PANTHER" id="PTHR21358:SF4">
    <property type="entry name" value="PROTEIN MAELSTROM HOMOLOG"/>
    <property type="match status" value="1"/>
</dbReference>
<evidence type="ECO:0000256" key="11">
    <source>
        <dbReference type="SAM" id="MobiDB-lite"/>
    </source>
</evidence>
<dbReference type="GO" id="GO:0005634">
    <property type="term" value="C:nucleus"/>
    <property type="evidence" value="ECO:0007669"/>
    <property type="project" value="UniProtKB-SubCell"/>
</dbReference>
<gene>
    <name evidence="13" type="ORF">ALC57_07506</name>
</gene>
<keyword evidence="10" id="KW-0469">Meiosis</keyword>
<dbReference type="Pfam" id="PF13017">
    <property type="entry name" value="Maelstrom"/>
    <property type="match status" value="1"/>
</dbReference>
<evidence type="ECO:0000259" key="12">
    <source>
        <dbReference type="Pfam" id="PF13017"/>
    </source>
</evidence>
<feature type="region of interest" description="Disordered" evidence="11">
    <location>
        <begin position="389"/>
        <end position="439"/>
    </location>
</feature>
<evidence type="ECO:0000256" key="3">
    <source>
        <dbReference type="ARBA" id="ARBA00007057"/>
    </source>
</evidence>
<feature type="compositionally biased region" description="Basic and acidic residues" evidence="11">
    <location>
        <begin position="397"/>
        <end position="407"/>
    </location>
</feature>
<dbReference type="AlphaFoldDB" id="A0A195E4V1"/>
<evidence type="ECO:0000256" key="1">
    <source>
        <dbReference type="ARBA" id="ARBA00004123"/>
    </source>
</evidence>
<comment type="similarity">
    <text evidence="3">Belongs to the maelstrom family.</text>
</comment>
<organism evidence="13 14">
    <name type="scientific">Trachymyrmex cornetzi</name>
    <dbReference type="NCBI Taxonomy" id="471704"/>
    <lineage>
        <taxon>Eukaryota</taxon>
        <taxon>Metazoa</taxon>
        <taxon>Ecdysozoa</taxon>
        <taxon>Arthropoda</taxon>
        <taxon>Hexapoda</taxon>
        <taxon>Insecta</taxon>
        <taxon>Pterygota</taxon>
        <taxon>Neoptera</taxon>
        <taxon>Endopterygota</taxon>
        <taxon>Hymenoptera</taxon>
        <taxon>Apocrita</taxon>
        <taxon>Aculeata</taxon>
        <taxon>Formicoidea</taxon>
        <taxon>Formicidae</taxon>
        <taxon>Myrmicinae</taxon>
        <taxon>Trachymyrmex</taxon>
    </lineage>
</organism>
<comment type="subcellular location">
    <subcellularLocation>
        <location evidence="2">Cytoplasm</location>
    </subcellularLocation>
    <subcellularLocation>
        <location evidence="1">Nucleus</location>
    </subcellularLocation>
</comment>
<evidence type="ECO:0000313" key="14">
    <source>
        <dbReference type="Proteomes" id="UP000078492"/>
    </source>
</evidence>
<dbReference type="InterPro" id="IPR036910">
    <property type="entry name" value="HMG_box_dom_sf"/>
</dbReference>
<evidence type="ECO:0000256" key="2">
    <source>
        <dbReference type="ARBA" id="ARBA00004496"/>
    </source>
</evidence>
<evidence type="ECO:0000313" key="13">
    <source>
        <dbReference type="EMBL" id="KYN20215.1"/>
    </source>
</evidence>
<dbReference type="GO" id="GO:0060964">
    <property type="term" value="P:regulation of miRNA-mediated gene silencing"/>
    <property type="evidence" value="ECO:0007669"/>
    <property type="project" value="InterPro"/>
</dbReference>
<evidence type="ECO:0000256" key="4">
    <source>
        <dbReference type="ARBA" id="ARBA00022473"/>
    </source>
</evidence>
<proteinExistence type="inferred from homology"/>
<dbReference type="GO" id="GO:0043186">
    <property type="term" value="C:P granule"/>
    <property type="evidence" value="ECO:0007669"/>
    <property type="project" value="TreeGrafter"/>
</dbReference>
<dbReference type="PANTHER" id="PTHR21358">
    <property type="entry name" value="PROTEIN MAELSTROM HOMOLOG"/>
    <property type="match status" value="1"/>
</dbReference>
<dbReference type="Proteomes" id="UP000078492">
    <property type="component" value="Unassembled WGS sequence"/>
</dbReference>
<dbReference type="GO" id="GO:0030154">
    <property type="term" value="P:cell differentiation"/>
    <property type="evidence" value="ECO:0007669"/>
    <property type="project" value="UniProtKB-KW"/>
</dbReference>
<evidence type="ECO:0000256" key="8">
    <source>
        <dbReference type="ARBA" id="ARBA00023158"/>
    </source>
</evidence>
<keyword evidence="14" id="KW-1185">Reference proteome</keyword>
<protein>
    <submittedName>
        <fullName evidence="13">Protein maelstrom 2</fullName>
    </submittedName>
</protein>
<keyword evidence="8" id="KW-0943">RNA-mediated gene silencing</keyword>
<evidence type="ECO:0000256" key="9">
    <source>
        <dbReference type="ARBA" id="ARBA00023242"/>
    </source>
</evidence>
<keyword evidence="7" id="KW-0238">DNA-binding</keyword>
<accession>A0A195E4V1</accession>
<evidence type="ECO:0000256" key="10">
    <source>
        <dbReference type="ARBA" id="ARBA00023254"/>
    </source>
</evidence>
<keyword evidence="5" id="KW-0963">Cytoplasm</keyword>
<evidence type="ECO:0000256" key="5">
    <source>
        <dbReference type="ARBA" id="ARBA00022490"/>
    </source>
</evidence>
<evidence type="ECO:0000256" key="6">
    <source>
        <dbReference type="ARBA" id="ARBA00022782"/>
    </source>
</evidence>
<dbReference type="SUPFAM" id="SSF47095">
    <property type="entry name" value="HMG-box"/>
    <property type="match status" value="1"/>
</dbReference>
<reference evidence="13 14" key="1">
    <citation type="submission" date="2015-09" db="EMBL/GenBank/DDBJ databases">
        <title>Trachymyrmex cornetzi WGS genome.</title>
        <authorList>
            <person name="Nygaard S."/>
            <person name="Hu H."/>
            <person name="Boomsma J."/>
            <person name="Zhang G."/>
        </authorList>
    </citation>
    <scope>NUCLEOTIDE SEQUENCE [LARGE SCALE GENOMIC DNA]</scope>
    <source>
        <strain evidence="13">Tcor2-1</strain>
        <tissue evidence="13">Whole body</tissue>
    </source>
</reference>
<keyword evidence="6" id="KW-0221">Differentiation</keyword>
<evidence type="ECO:0000256" key="7">
    <source>
        <dbReference type="ARBA" id="ARBA00023125"/>
    </source>
</evidence>
<dbReference type="InterPro" id="IPR024970">
    <property type="entry name" value="Maelstrom"/>
</dbReference>
<keyword evidence="9" id="KW-0539">Nucleus</keyword>
<keyword evidence="4" id="KW-0217">Developmental protein</keyword>
<sequence length="527" mass="61227">MPKNKSKSAFFFFMADWKKREEAHGRVFSNGFKDVQQDPECNAEWQGLTKQEKGRFEAMAKNDKITSQISDKGKKTSLGESLIMLQLKEKEAIMFIKNMQENIKVIIDTAVNLNFLAELKFCFVHVNWFFCMIVNNTPQYFPAEYTFGVFSLKNGIEDVHHTIVSAKIPLGYRREALEISQNSHKIPVEYEGGETDFAVMYDKLANFLESRKIVDQYPYLFTRKTFTREAQSLIARLCDAAQQDKEQFKIYELESLFVHLANELFKKRKDRDMDLIPVYAHKIFENYTYRFDKGFECHFHKYVDGGPEYCSTSVLQQWAWTLCDEFCAPLNIEMQPGIHQPDRFDRNPNHFDKRSLVSMMNNLRVRDVPQATAGTDGVLSMTGVSEQHRWNRSSRTYQEEMRRRNESKPVQVIDCSKFQDGTSTSNDKSSITESASKPAKISNVERTEYLNERPLRPPNIDPRTYITSVEDLIPTDDENFPPIGGRGVSNRSRTFQLRKAPLGKGSITINFLHVTVNDFIYYTMYFL</sequence>
<name>A0A195E4V1_9HYME</name>
<dbReference type="GO" id="GO:0045892">
    <property type="term" value="P:negative regulation of DNA-templated transcription"/>
    <property type="evidence" value="ECO:0007669"/>
    <property type="project" value="TreeGrafter"/>
</dbReference>
<dbReference type="GO" id="GO:0007140">
    <property type="term" value="P:male meiotic nuclear division"/>
    <property type="evidence" value="ECO:0007669"/>
    <property type="project" value="TreeGrafter"/>
</dbReference>
<feature type="compositionally biased region" description="Polar residues" evidence="11">
    <location>
        <begin position="419"/>
        <end position="435"/>
    </location>
</feature>
<feature type="domain" description="Maelstrom" evidence="12">
    <location>
        <begin position="137"/>
        <end position="343"/>
    </location>
</feature>
<dbReference type="EMBL" id="KQ979609">
    <property type="protein sequence ID" value="KYN20215.1"/>
    <property type="molecule type" value="Genomic_DNA"/>
</dbReference>
<dbReference type="InterPro" id="IPR039259">
    <property type="entry name" value="Protein_maelstrom"/>
</dbReference>
<dbReference type="GO" id="GO:0034587">
    <property type="term" value="P:piRNA processing"/>
    <property type="evidence" value="ECO:0007669"/>
    <property type="project" value="TreeGrafter"/>
</dbReference>
<dbReference type="GO" id="GO:0043565">
    <property type="term" value="F:sequence-specific DNA binding"/>
    <property type="evidence" value="ECO:0007669"/>
    <property type="project" value="TreeGrafter"/>
</dbReference>
<dbReference type="Gene3D" id="1.10.30.10">
    <property type="entry name" value="High mobility group box domain"/>
    <property type="match status" value="1"/>
</dbReference>